<dbReference type="InterPro" id="IPR014729">
    <property type="entry name" value="Rossmann-like_a/b/a_fold"/>
</dbReference>
<dbReference type="NCBIfam" id="TIGR00083">
    <property type="entry name" value="ribF"/>
    <property type="match status" value="1"/>
</dbReference>
<keyword evidence="5 14" id="KW-0808">Transferase</keyword>
<keyword evidence="6 14" id="KW-0548">Nucleotidyltransferase</keyword>
<dbReference type="UniPathway" id="UPA00277">
    <property type="reaction ID" value="UER00407"/>
</dbReference>
<name>A0A162F851_9BACI</name>
<evidence type="ECO:0000256" key="14">
    <source>
        <dbReference type="PIRNR" id="PIRNR004491"/>
    </source>
</evidence>
<evidence type="ECO:0000256" key="6">
    <source>
        <dbReference type="ARBA" id="ARBA00022695"/>
    </source>
</evidence>
<comment type="similarity">
    <text evidence="14">Belongs to the ribF family.</text>
</comment>
<dbReference type="SUPFAM" id="SSF82114">
    <property type="entry name" value="Riboflavin kinase-like"/>
    <property type="match status" value="1"/>
</dbReference>
<dbReference type="STRING" id="519424.AZF04_01380"/>
<dbReference type="NCBIfam" id="TIGR00125">
    <property type="entry name" value="cyt_tran_rel"/>
    <property type="match status" value="1"/>
</dbReference>
<keyword evidence="7 14" id="KW-0547">Nucleotide-binding</keyword>
<dbReference type="Gene3D" id="3.40.50.620">
    <property type="entry name" value="HUPs"/>
    <property type="match status" value="1"/>
</dbReference>
<comment type="caution">
    <text evidence="16">The sequence shown here is derived from an EMBL/GenBank/DDBJ whole genome shotgun (WGS) entry which is preliminary data.</text>
</comment>
<reference evidence="16" key="1">
    <citation type="submission" date="2016-02" db="EMBL/GenBank/DDBJ databases">
        <title>Genome sequence of Bacillus trypoxylicola KCTC 13244(T).</title>
        <authorList>
            <person name="Jeong H."/>
            <person name="Park S.-H."/>
            <person name="Choi S.-K."/>
        </authorList>
    </citation>
    <scope>NUCLEOTIDE SEQUENCE [LARGE SCALE GENOMIC DNA]</scope>
    <source>
        <strain evidence="16">KCTC 13244</strain>
    </source>
</reference>
<evidence type="ECO:0000256" key="4">
    <source>
        <dbReference type="ARBA" id="ARBA00022643"/>
    </source>
</evidence>
<dbReference type="GO" id="GO:0009231">
    <property type="term" value="P:riboflavin biosynthetic process"/>
    <property type="evidence" value="ECO:0007669"/>
    <property type="project" value="InterPro"/>
</dbReference>
<dbReference type="PIRSF" id="PIRSF004491">
    <property type="entry name" value="FAD_Synth"/>
    <property type="match status" value="1"/>
</dbReference>
<comment type="pathway">
    <text evidence="1 14">Cofactor biosynthesis; FAD biosynthesis; FAD from FMN: step 1/1.</text>
</comment>
<evidence type="ECO:0000256" key="1">
    <source>
        <dbReference type="ARBA" id="ARBA00004726"/>
    </source>
</evidence>
<feature type="domain" description="Riboflavin kinase" evidence="15">
    <location>
        <begin position="185"/>
        <end position="312"/>
    </location>
</feature>
<evidence type="ECO:0000256" key="10">
    <source>
        <dbReference type="ARBA" id="ARBA00022840"/>
    </source>
</evidence>
<keyword evidence="11" id="KW-0511">Multifunctional enzyme</keyword>
<dbReference type="SUPFAM" id="SSF52374">
    <property type="entry name" value="Nucleotidylyl transferase"/>
    <property type="match status" value="1"/>
</dbReference>
<dbReference type="InterPro" id="IPR023465">
    <property type="entry name" value="Riboflavin_kinase_dom_sf"/>
</dbReference>
<evidence type="ECO:0000256" key="2">
    <source>
        <dbReference type="ARBA" id="ARBA00005201"/>
    </source>
</evidence>
<evidence type="ECO:0000256" key="11">
    <source>
        <dbReference type="ARBA" id="ARBA00023268"/>
    </source>
</evidence>
<comment type="pathway">
    <text evidence="2 14">Cofactor biosynthesis; FMN biosynthesis; FMN from riboflavin (ATP route): step 1/1.</text>
</comment>
<dbReference type="InterPro" id="IPR015864">
    <property type="entry name" value="FAD_synthase"/>
</dbReference>
<protein>
    <recommendedName>
        <fullName evidence="14">Riboflavin biosynthesis protein</fullName>
    </recommendedName>
    <domain>
        <recommendedName>
            <fullName evidence="14">Riboflavin kinase</fullName>
            <ecNumber evidence="14">2.7.1.26</ecNumber>
        </recommendedName>
        <alternativeName>
            <fullName evidence="14">Flavokinase</fullName>
        </alternativeName>
    </domain>
    <domain>
        <recommendedName>
            <fullName evidence="14">FMN adenylyltransferase</fullName>
            <ecNumber evidence="14">2.7.7.2</ecNumber>
        </recommendedName>
        <alternativeName>
            <fullName evidence="14">FAD pyrophosphorylase</fullName>
        </alternativeName>
        <alternativeName>
            <fullName evidence="14">FAD synthase</fullName>
        </alternativeName>
    </domain>
</protein>
<dbReference type="FunFam" id="2.40.30.30:FF:000004">
    <property type="entry name" value="Riboflavin biosynthesis protein"/>
    <property type="match status" value="1"/>
</dbReference>
<dbReference type="GO" id="GO:0005524">
    <property type="term" value="F:ATP binding"/>
    <property type="evidence" value="ECO:0007669"/>
    <property type="project" value="UniProtKB-UniRule"/>
</dbReference>
<dbReference type="InterPro" id="IPR004821">
    <property type="entry name" value="Cyt_trans-like"/>
</dbReference>
<comment type="catalytic activity">
    <reaction evidence="13 14">
        <text>FMN + ATP + H(+) = FAD + diphosphate</text>
        <dbReference type="Rhea" id="RHEA:17237"/>
        <dbReference type="ChEBI" id="CHEBI:15378"/>
        <dbReference type="ChEBI" id="CHEBI:30616"/>
        <dbReference type="ChEBI" id="CHEBI:33019"/>
        <dbReference type="ChEBI" id="CHEBI:57692"/>
        <dbReference type="ChEBI" id="CHEBI:58210"/>
        <dbReference type="EC" id="2.7.7.2"/>
    </reaction>
</comment>
<dbReference type="InterPro" id="IPR002606">
    <property type="entry name" value="Riboflavin_kinase_bac"/>
</dbReference>
<dbReference type="OrthoDB" id="9803667at2"/>
<dbReference type="Proteomes" id="UP000075806">
    <property type="component" value="Unassembled WGS sequence"/>
</dbReference>
<evidence type="ECO:0000313" key="16">
    <source>
        <dbReference type="EMBL" id="KYG35015.1"/>
    </source>
</evidence>
<evidence type="ECO:0000256" key="9">
    <source>
        <dbReference type="ARBA" id="ARBA00022827"/>
    </source>
</evidence>
<dbReference type="InterPro" id="IPR023468">
    <property type="entry name" value="Riboflavin_kinase"/>
</dbReference>
<comment type="catalytic activity">
    <reaction evidence="12 14">
        <text>riboflavin + ATP = FMN + ADP + H(+)</text>
        <dbReference type="Rhea" id="RHEA:14357"/>
        <dbReference type="ChEBI" id="CHEBI:15378"/>
        <dbReference type="ChEBI" id="CHEBI:30616"/>
        <dbReference type="ChEBI" id="CHEBI:57986"/>
        <dbReference type="ChEBI" id="CHEBI:58210"/>
        <dbReference type="ChEBI" id="CHEBI:456216"/>
        <dbReference type="EC" id="2.7.1.26"/>
    </reaction>
</comment>
<dbReference type="Pfam" id="PF01687">
    <property type="entry name" value="Flavokinase"/>
    <property type="match status" value="1"/>
</dbReference>
<dbReference type="FunFam" id="3.40.50.620:FF:000021">
    <property type="entry name" value="Riboflavin biosynthesis protein"/>
    <property type="match status" value="1"/>
</dbReference>
<keyword evidence="3 14" id="KW-0285">Flavoprotein</keyword>
<sequence length="318" mass="36528">METIYIKHPIDPERIKKAPSVMALGYFDGVHKGHQQVIKTAAKVAIEQKLPLAVMTFHPHPKEVLSTSTRPMRYITPLQEKMEQMKKLGVDQFYIISFTKEFASLSPQQFVKDYLISLNVQHVVAGFDFTYGAKGKGNMDTIEEDSKGHFNFSMVPALKNGSIKVSSTHIRELIHQGEVQLIPDDLGRYYKMSGTVIDGEKRGRKLGFPTANIQMNERYEIPKTGVYVVKLSIDGHHYFGVCNIGYKPTFHVKHEGDPSIEVHIFDFKQDIYGKEVEIEWLKRIREEKKFASIDDLIHQIHMDKEQSITYLKKNQLAF</sequence>
<accession>A0A162F851</accession>
<dbReference type="NCBIfam" id="NF004162">
    <property type="entry name" value="PRK05627.1-5"/>
    <property type="match status" value="1"/>
</dbReference>
<dbReference type="GO" id="GO:0006747">
    <property type="term" value="P:FAD biosynthetic process"/>
    <property type="evidence" value="ECO:0007669"/>
    <property type="project" value="UniProtKB-UniRule"/>
</dbReference>
<keyword evidence="4 14" id="KW-0288">FMN</keyword>
<evidence type="ECO:0000259" key="15">
    <source>
        <dbReference type="SMART" id="SM00904"/>
    </source>
</evidence>
<keyword evidence="17" id="KW-1185">Reference proteome</keyword>
<evidence type="ECO:0000256" key="8">
    <source>
        <dbReference type="ARBA" id="ARBA00022777"/>
    </source>
</evidence>
<dbReference type="AlphaFoldDB" id="A0A162F851"/>
<dbReference type="Gene3D" id="2.40.30.30">
    <property type="entry name" value="Riboflavin kinase-like"/>
    <property type="match status" value="1"/>
</dbReference>
<dbReference type="NCBIfam" id="NF004160">
    <property type="entry name" value="PRK05627.1-3"/>
    <property type="match status" value="1"/>
</dbReference>
<gene>
    <name evidence="16" type="ORF">AZF04_01380</name>
</gene>
<keyword evidence="9 14" id="KW-0274">FAD</keyword>
<dbReference type="EC" id="2.7.1.26" evidence="14"/>
<dbReference type="Pfam" id="PF06574">
    <property type="entry name" value="FAD_syn"/>
    <property type="match status" value="1"/>
</dbReference>
<evidence type="ECO:0000256" key="7">
    <source>
        <dbReference type="ARBA" id="ARBA00022741"/>
    </source>
</evidence>
<proteinExistence type="inferred from homology"/>
<dbReference type="SMART" id="SM00904">
    <property type="entry name" value="Flavokinase"/>
    <property type="match status" value="1"/>
</dbReference>
<organism evidence="16 17">
    <name type="scientific">Alkalihalobacillus trypoxylicola</name>
    <dbReference type="NCBI Taxonomy" id="519424"/>
    <lineage>
        <taxon>Bacteria</taxon>
        <taxon>Bacillati</taxon>
        <taxon>Bacillota</taxon>
        <taxon>Bacilli</taxon>
        <taxon>Bacillales</taxon>
        <taxon>Bacillaceae</taxon>
        <taxon>Alkalihalobacillus</taxon>
    </lineage>
</organism>
<keyword evidence="8 14" id="KW-0418">Kinase</keyword>
<dbReference type="GO" id="GO:0003919">
    <property type="term" value="F:FMN adenylyltransferase activity"/>
    <property type="evidence" value="ECO:0007669"/>
    <property type="project" value="UniProtKB-UniRule"/>
</dbReference>
<keyword evidence="10 14" id="KW-0067">ATP-binding</keyword>
<dbReference type="PANTHER" id="PTHR22749">
    <property type="entry name" value="RIBOFLAVIN KINASE/FMN ADENYLYLTRANSFERASE"/>
    <property type="match status" value="1"/>
</dbReference>
<evidence type="ECO:0000256" key="12">
    <source>
        <dbReference type="ARBA" id="ARBA00047880"/>
    </source>
</evidence>
<dbReference type="EMBL" id="LTAO01000001">
    <property type="protein sequence ID" value="KYG35015.1"/>
    <property type="molecule type" value="Genomic_DNA"/>
</dbReference>
<dbReference type="RefSeq" id="WP_061947253.1">
    <property type="nucleotide sequence ID" value="NZ_LTAO01000001.1"/>
</dbReference>
<dbReference type="GO" id="GO:0008531">
    <property type="term" value="F:riboflavin kinase activity"/>
    <property type="evidence" value="ECO:0007669"/>
    <property type="project" value="UniProtKB-UniRule"/>
</dbReference>
<dbReference type="CDD" id="cd02064">
    <property type="entry name" value="FAD_synthetase_N"/>
    <property type="match status" value="1"/>
</dbReference>
<evidence type="ECO:0000256" key="5">
    <source>
        <dbReference type="ARBA" id="ARBA00022679"/>
    </source>
</evidence>
<dbReference type="PANTHER" id="PTHR22749:SF6">
    <property type="entry name" value="RIBOFLAVIN KINASE"/>
    <property type="match status" value="1"/>
</dbReference>
<evidence type="ECO:0000256" key="13">
    <source>
        <dbReference type="ARBA" id="ARBA00049494"/>
    </source>
</evidence>
<dbReference type="UniPathway" id="UPA00276">
    <property type="reaction ID" value="UER00406"/>
</dbReference>
<dbReference type="GO" id="GO:0009398">
    <property type="term" value="P:FMN biosynthetic process"/>
    <property type="evidence" value="ECO:0007669"/>
    <property type="project" value="UniProtKB-UniRule"/>
</dbReference>
<dbReference type="EC" id="2.7.7.2" evidence="14"/>
<evidence type="ECO:0000256" key="3">
    <source>
        <dbReference type="ARBA" id="ARBA00022630"/>
    </source>
</evidence>
<evidence type="ECO:0000313" key="17">
    <source>
        <dbReference type="Proteomes" id="UP000075806"/>
    </source>
</evidence>
<dbReference type="InterPro" id="IPR015865">
    <property type="entry name" value="Riboflavin_kinase_bac/euk"/>
</dbReference>